<dbReference type="Pfam" id="PF01177">
    <property type="entry name" value="Asp_Glu_race"/>
    <property type="match status" value="1"/>
</dbReference>
<evidence type="ECO:0000256" key="1">
    <source>
        <dbReference type="ARBA" id="ARBA00001602"/>
    </source>
</evidence>
<dbReference type="EMBL" id="FQZL01000009">
    <property type="protein sequence ID" value="SHI99857.1"/>
    <property type="molecule type" value="Genomic_DNA"/>
</dbReference>
<dbReference type="NCBIfam" id="TIGR00067">
    <property type="entry name" value="glut_race"/>
    <property type="match status" value="1"/>
</dbReference>
<keyword evidence="9" id="KW-1185">Reference proteome</keyword>
<feature type="binding site" evidence="7">
    <location>
        <begin position="181"/>
        <end position="182"/>
    </location>
    <ligand>
        <name>substrate</name>
    </ligand>
</feature>
<gene>
    <name evidence="7" type="primary">murI</name>
    <name evidence="8" type="ORF">SAMN02745751_01498</name>
</gene>
<dbReference type="GO" id="GO:0008360">
    <property type="term" value="P:regulation of cell shape"/>
    <property type="evidence" value="ECO:0007669"/>
    <property type="project" value="UniProtKB-KW"/>
</dbReference>
<dbReference type="GO" id="GO:0008881">
    <property type="term" value="F:glutamate racemase activity"/>
    <property type="evidence" value="ECO:0007669"/>
    <property type="project" value="UniProtKB-UniRule"/>
</dbReference>
<sequence>MKIGIFDSGVGGLTVLNTAMEMIPHAEYIYYADLDNVPYGTRDKDQVRKMTHEAITFLHDMGVDAVVIACNTATSTSVEFLRKSFDLPLIGMEPAVKPAIENSDEGKVIVMATELTLKEKKFKNLVSRLEGDGIVVSLPMPELVHMAEDFNFNHEDAVKLFRNKLEKYNLEEFSAIVLGCTHFVYFKNILEKMVPENISVIDGNLGTISHLIKILKENDKYVESVGSVEYYVSGRKAVPEQFEKYLAYLKENNI</sequence>
<comment type="catalytic activity">
    <reaction evidence="1 7">
        <text>L-glutamate = D-glutamate</text>
        <dbReference type="Rhea" id="RHEA:12813"/>
        <dbReference type="ChEBI" id="CHEBI:29985"/>
        <dbReference type="ChEBI" id="CHEBI:29986"/>
        <dbReference type="EC" id="5.1.1.3"/>
    </reaction>
</comment>
<feature type="binding site" evidence="7">
    <location>
        <begin position="7"/>
        <end position="8"/>
    </location>
    <ligand>
        <name>substrate</name>
    </ligand>
</feature>
<dbReference type="PANTHER" id="PTHR21198:SF3">
    <property type="entry name" value="GLUTAMATE RACEMASE"/>
    <property type="match status" value="1"/>
</dbReference>
<organism evidence="8 9">
    <name type="scientific">Dethiosulfatibacter aminovorans DSM 17477</name>
    <dbReference type="NCBI Taxonomy" id="1121476"/>
    <lineage>
        <taxon>Bacteria</taxon>
        <taxon>Bacillati</taxon>
        <taxon>Bacillota</taxon>
        <taxon>Tissierellia</taxon>
        <taxon>Dethiosulfatibacter</taxon>
    </lineage>
</organism>
<accession>A0A1M6FQ90</accession>
<dbReference type="Gene3D" id="3.40.50.1860">
    <property type="match status" value="2"/>
</dbReference>
<proteinExistence type="inferred from homology"/>
<keyword evidence="4 7" id="KW-0573">Peptidoglycan synthesis</keyword>
<dbReference type="OrthoDB" id="9801055at2"/>
<dbReference type="InterPro" id="IPR018187">
    <property type="entry name" value="Asp/Glu_racemase_AS_1"/>
</dbReference>
<evidence type="ECO:0000256" key="6">
    <source>
        <dbReference type="ARBA" id="ARBA00023316"/>
    </source>
</evidence>
<dbReference type="AlphaFoldDB" id="A0A1M6FQ90"/>
<feature type="binding site" evidence="7">
    <location>
        <begin position="39"/>
        <end position="40"/>
    </location>
    <ligand>
        <name>substrate</name>
    </ligand>
</feature>
<dbReference type="GO" id="GO:0009252">
    <property type="term" value="P:peptidoglycan biosynthetic process"/>
    <property type="evidence" value="ECO:0007669"/>
    <property type="project" value="UniProtKB-UniRule"/>
</dbReference>
<dbReference type="SUPFAM" id="SSF53681">
    <property type="entry name" value="Aspartate/glutamate racemase"/>
    <property type="match status" value="2"/>
</dbReference>
<evidence type="ECO:0000256" key="4">
    <source>
        <dbReference type="ARBA" id="ARBA00022984"/>
    </source>
</evidence>
<dbReference type="HAMAP" id="MF_00258">
    <property type="entry name" value="Glu_racemase"/>
    <property type="match status" value="1"/>
</dbReference>
<protein>
    <recommendedName>
        <fullName evidence="2 7">Glutamate racemase</fullName>
        <ecNumber evidence="2 7">5.1.1.3</ecNumber>
    </recommendedName>
</protein>
<dbReference type="InterPro" id="IPR015942">
    <property type="entry name" value="Asp/Glu/hydantoin_racemase"/>
</dbReference>
<dbReference type="STRING" id="1121476.SAMN02745751_01498"/>
<evidence type="ECO:0000313" key="9">
    <source>
        <dbReference type="Proteomes" id="UP000184052"/>
    </source>
</evidence>
<feature type="binding site" evidence="7">
    <location>
        <begin position="71"/>
        <end position="72"/>
    </location>
    <ligand>
        <name>substrate</name>
    </ligand>
</feature>
<dbReference type="InterPro" id="IPR004391">
    <property type="entry name" value="Glu_race"/>
</dbReference>
<dbReference type="Proteomes" id="UP000184052">
    <property type="component" value="Unassembled WGS sequence"/>
</dbReference>
<evidence type="ECO:0000313" key="8">
    <source>
        <dbReference type="EMBL" id="SHI99857.1"/>
    </source>
</evidence>
<feature type="active site" description="Proton donor/acceptor" evidence="7">
    <location>
        <position position="70"/>
    </location>
</feature>
<dbReference type="PROSITE" id="PS00923">
    <property type="entry name" value="ASP_GLU_RACEMASE_1"/>
    <property type="match status" value="1"/>
</dbReference>
<evidence type="ECO:0000256" key="2">
    <source>
        <dbReference type="ARBA" id="ARBA00013090"/>
    </source>
</evidence>
<dbReference type="PANTHER" id="PTHR21198">
    <property type="entry name" value="GLUTAMATE RACEMASE"/>
    <property type="match status" value="1"/>
</dbReference>
<keyword evidence="6 7" id="KW-0961">Cell wall biogenesis/degradation</keyword>
<keyword evidence="3 7" id="KW-0133">Cell shape</keyword>
<dbReference type="RefSeq" id="WP_073048964.1">
    <property type="nucleotide sequence ID" value="NZ_FQZL01000009.1"/>
</dbReference>
<feature type="active site" description="Proton donor/acceptor" evidence="7">
    <location>
        <position position="180"/>
    </location>
</feature>
<dbReference type="EC" id="5.1.1.3" evidence="2 7"/>
<keyword evidence="5 7" id="KW-0413">Isomerase</keyword>
<dbReference type="InterPro" id="IPR001920">
    <property type="entry name" value="Asp/Glu_race"/>
</dbReference>
<comment type="similarity">
    <text evidence="7">Belongs to the aspartate/glutamate racemases family.</text>
</comment>
<comment type="pathway">
    <text evidence="7">Cell wall biogenesis; peptidoglycan biosynthesis.</text>
</comment>
<dbReference type="GO" id="GO:0071555">
    <property type="term" value="P:cell wall organization"/>
    <property type="evidence" value="ECO:0007669"/>
    <property type="project" value="UniProtKB-KW"/>
</dbReference>
<evidence type="ECO:0000256" key="5">
    <source>
        <dbReference type="ARBA" id="ARBA00023235"/>
    </source>
</evidence>
<evidence type="ECO:0000256" key="7">
    <source>
        <dbReference type="HAMAP-Rule" id="MF_00258"/>
    </source>
</evidence>
<reference evidence="8 9" key="1">
    <citation type="submission" date="2016-11" db="EMBL/GenBank/DDBJ databases">
        <authorList>
            <person name="Jaros S."/>
            <person name="Januszkiewicz K."/>
            <person name="Wedrychowicz H."/>
        </authorList>
    </citation>
    <scope>NUCLEOTIDE SEQUENCE [LARGE SCALE GENOMIC DNA]</scope>
    <source>
        <strain evidence="8 9">DSM 17477</strain>
    </source>
</reference>
<comment type="function">
    <text evidence="7">Provides the (R)-glutamate required for cell wall biosynthesis.</text>
</comment>
<name>A0A1M6FQ90_9FIRM</name>
<dbReference type="UniPathway" id="UPA00219"/>
<evidence type="ECO:0000256" key="3">
    <source>
        <dbReference type="ARBA" id="ARBA00022960"/>
    </source>
</evidence>